<feature type="region of interest" description="Disordered" evidence="8">
    <location>
        <begin position="88"/>
        <end position="113"/>
    </location>
</feature>
<evidence type="ECO:0000256" key="7">
    <source>
        <dbReference type="ARBA" id="ARBA00023269"/>
    </source>
</evidence>
<dbReference type="InterPro" id="IPR000164">
    <property type="entry name" value="Histone_H3/CENP-A"/>
</dbReference>
<dbReference type="Pfam" id="PF00125">
    <property type="entry name" value="Histone"/>
    <property type="match status" value="1"/>
</dbReference>
<dbReference type="EMBL" id="JANCYW010000012">
    <property type="protein sequence ID" value="KAK4537333.1"/>
    <property type="molecule type" value="Genomic_DNA"/>
</dbReference>
<dbReference type="CDD" id="cd22911">
    <property type="entry name" value="HFD_H3"/>
    <property type="match status" value="1"/>
</dbReference>
<dbReference type="AlphaFoldDB" id="A0AAV9IZZ4"/>
<evidence type="ECO:0000256" key="4">
    <source>
        <dbReference type="ARBA" id="ARBA00022454"/>
    </source>
</evidence>
<dbReference type="Gene3D" id="1.10.20.10">
    <property type="entry name" value="Histone, subunit A"/>
    <property type="match status" value="1"/>
</dbReference>
<evidence type="ECO:0000256" key="2">
    <source>
        <dbReference type="ARBA" id="ARBA00004286"/>
    </source>
</evidence>
<dbReference type="InterPro" id="IPR007125">
    <property type="entry name" value="H2A/H2B/H3"/>
</dbReference>
<protein>
    <recommendedName>
        <fullName evidence="9">Core Histone H2A/H2B/H3 domain-containing protein</fullName>
    </recommendedName>
</protein>
<evidence type="ECO:0000256" key="5">
    <source>
        <dbReference type="ARBA" id="ARBA00023125"/>
    </source>
</evidence>
<feature type="domain" description="Core Histone H2A/H2B/H3" evidence="9">
    <location>
        <begin position="136"/>
        <end position="224"/>
    </location>
</feature>
<dbReference type="FunFam" id="1.10.20.10:FF:000085">
    <property type="entry name" value="Histone H3.2"/>
    <property type="match status" value="1"/>
</dbReference>
<comment type="caution">
    <text evidence="10">The sequence shown here is derived from an EMBL/GenBank/DDBJ whole genome shotgun (WGS) entry which is preliminary data.</text>
</comment>
<evidence type="ECO:0000256" key="3">
    <source>
        <dbReference type="ARBA" id="ARBA00010343"/>
    </source>
</evidence>
<organism evidence="10 11">
    <name type="scientific">Cyanidium caldarium</name>
    <name type="common">Red alga</name>
    <dbReference type="NCBI Taxonomy" id="2771"/>
    <lineage>
        <taxon>Eukaryota</taxon>
        <taxon>Rhodophyta</taxon>
        <taxon>Bangiophyceae</taxon>
        <taxon>Cyanidiales</taxon>
        <taxon>Cyanidiaceae</taxon>
        <taxon>Cyanidium</taxon>
    </lineage>
</organism>
<reference evidence="10 11" key="1">
    <citation type="submission" date="2022-07" db="EMBL/GenBank/DDBJ databases">
        <title>Genome-wide signatures of adaptation to extreme environments.</title>
        <authorList>
            <person name="Cho C.H."/>
            <person name="Yoon H.S."/>
        </authorList>
    </citation>
    <scope>NUCLEOTIDE SEQUENCE [LARGE SCALE GENOMIC DNA]</scope>
    <source>
        <strain evidence="10 11">DBV 063 E5</strain>
    </source>
</reference>
<comment type="similarity">
    <text evidence="3">Belongs to the histone H3 family.</text>
</comment>
<dbReference type="GO" id="GO:0030527">
    <property type="term" value="F:structural constituent of chromatin"/>
    <property type="evidence" value="ECO:0007669"/>
    <property type="project" value="InterPro"/>
</dbReference>
<dbReference type="Proteomes" id="UP001301350">
    <property type="component" value="Unassembled WGS sequence"/>
</dbReference>
<keyword evidence="5" id="KW-0238">DNA-binding</keyword>
<evidence type="ECO:0000256" key="1">
    <source>
        <dbReference type="ARBA" id="ARBA00004123"/>
    </source>
</evidence>
<dbReference type="GO" id="GO:0005634">
    <property type="term" value="C:nucleus"/>
    <property type="evidence" value="ECO:0007669"/>
    <property type="project" value="UniProtKB-SubCell"/>
</dbReference>
<accession>A0AAV9IZZ4</accession>
<evidence type="ECO:0000256" key="6">
    <source>
        <dbReference type="ARBA" id="ARBA00023242"/>
    </source>
</evidence>
<keyword evidence="11" id="KW-1185">Reference proteome</keyword>
<keyword evidence="4" id="KW-0158">Chromosome</keyword>
<proteinExistence type="inferred from homology"/>
<keyword evidence="6" id="KW-0539">Nucleus</keyword>
<name>A0AAV9IZZ4_CYACA</name>
<gene>
    <name evidence="10" type="ORF">CDCA_CDCA12G3358</name>
</gene>
<evidence type="ECO:0000313" key="11">
    <source>
        <dbReference type="Proteomes" id="UP001301350"/>
    </source>
</evidence>
<feature type="compositionally biased region" description="Basic and acidic residues" evidence="8">
    <location>
        <begin position="23"/>
        <end position="42"/>
    </location>
</feature>
<evidence type="ECO:0000256" key="8">
    <source>
        <dbReference type="SAM" id="MobiDB-lite"/>
    </source>
</evidence>
<keyword evidence="7" id="KW-0544">Nucleosome core</keyword>
<dbReference type="PANTHER" id="PTHR45810:SF17">
    <property type="entry name" value="HISTONE H3-LIKE CENTROMERIC PROTEIN A"/>
    <property type="match status" value="1"/>
</dbReference>
<dbReference type="PANTHER" id="PTHR45810">
    <property type="entry name" value="HISTONE H3.2"/>
    <property type="match status" value="1"/>
</dbReference>
<dbReference type="InterPro" id="IPR009072">
    <property type="entry name" value="Histone-fold"/>
</dbReference>
<dbReference type="GO" id="GO:0003677">
    <property type="term" value="F:DNA binding"/>
    <property type="evidence" value="ECO:0007669"/>
    <property type="project" value="UniProtKB-KW"/>
</dbReference>
<evidence type="ECO:0000259" key="9">
    <source>
        <dbReference type="Pfam" id="PF00125"/>
    </source>
</evidence>
<comment type="subcellular location">
    <subcellularLocation>
        <location evidence="2">Chromosome</location>
    </subcellularLocation>
    <subcellularLocation>
        <location evidence="1">Nucleus</location>
    </subcellularLocation>
</comment>
<dbReference type="GO" id="GO:0000786">
    <property type="term" value="C:nucleosome"/>
    <property type="evidence" value="ECO:0007669"/>
    <property type="project" value="UniProtKB-KW"/>
</dbReference>
<dbReference type="SMART" id="SM00428">
    <property type="entry name" value="H3"/>
    <property type="match status" value="1"/>
</dbReference>
<feature type="region of interest" description="Disordered" evidence="8">
    <location>
        <begin position="1"/>
        <end position="47"/>
    </location>
</feature>
<dbReference type="GO" id="GO:0046982">
    <property type="term" value="F:protein heterodimerization activity"/>
    <property type="evidence" value="ECO:0007669"/>
    <property type="project" value="InterPro"/>
</dbReference>
<sequence length="235" mass="25447">MVRVGVGTVGGARNRRGSPTISGKEEARGSEIVRDENVRADDNANDSPLRLQSLLGSVARVTSLASRGIAGPPGTSLSARAAAAAASGAAPSQPLQTAHAGAPTLSRPQPLPPKRTIFVSDAGAAATKRRHRYRPGARAIMEIRKFQKSTQLLLRRLPFARVVRELCERIFGTTIFRWQASALEALQTAAEDYLVRLFEDSNLCAIHARRVTIMPRDIALARRIRGYHADPHGYL</sequence>
<evidence type="ECO:0000313" key="10">
    <source>
        <dbReference type="EMBL" id="KAK4537333.1"/>
    </source>
</evidence>
<dbReference type="SUPFAM" id="SSF47113">
    <property type="entry name" value="Histone-fold"/>
    <property type="match status" value="1"/>
</dbReference>